<keyword evidence="1" id="KW-0472">Membrane</keyword>
<evidence type="ECO:0000313" key="5">
    <source>
        <dbReference type="Proteomes" id="UP000247790"/>
    </source>
</evidence>
<evidence type="ECO:0000313" key="3">
    <source>
        <dbReference type="EMBL" id="PYE48441.1"/>
    </source>
</evidence>
<feature type="transmembrane region" description="Helical" evidence="1">
    <location>
        <begin position="23"/>
        <end position="43"/>
    </location>
</feature>
<evidence type="ECO:0000313" key="4">
    <source>
        <dbReference type="EMBL" id="QKS58848.1"/>
    </source>
</evidence>
<keyword evidence="1" id="KW-0812">Transmembrane</keyword>
<proteinExistence type="predicted"/>
<evidence type="ECO:0000256" key="1">
    <source>
        <dbReference type="SAM" id="Phobius"/>
    </source>
</evidence>
<dbReference type="RefSeq" id="WP_167433725.1">
    <property type="nucleotide sequence ID" value="NZ_CP054614.1"/>
</dbReference>
<gene>
    <name evidence="4" type="primary">vanZ</name>
    <name evidence="3" type="ORF">DFQ00_10831</name>
    <name evidence="4" type="ORF">HUB98_23240</name>
</gene>
<dbReference type="Proteomes" id="UP000247790">
    <property type="component" value="Unassembled WGS sequence"/>
</dbReference>
<organism evidence="3 5">
    <name type="scientific">Paenibacillus barcinonensis</name>
    <dbReference type="NCBI Taxonomy" id="198119"/>
    <lineage>
        <taxon>Bacteria</taxon>
        <taxon>Bacillati</taxon>
        <taxon>Bacillota</taxon>
        <taxon>Bacilli</taxon>
        <taxon>Bacillales</taxon>
        <taxon>Paenibacillaceae</taxon>
        <taxon>Paenibacillus</taxon>
    </lineage>
</organism>
<dbReference type="NCBIfam" id="NF037970">
    <property type="entry name" value="vanZ_1"/>
    <property type="match status" value="1"/>
</dbReference>
<feature type="transmembrane region" description="Helical" evidence="1">
    <location>
        <begin position="94"/>
        <end position="114"/>
    </location>
</feature>
<feature type="transmembrane region" description="Helical" evidence="1">
    <location>
        <begin position="126"/>
        <end position="146"/>
    </location>
</feature>
<reference evidence="3 5" key="1">
    <citation type="submission" date="2018-06" db="EMBL/GenBank/DDBJ databases">
        <title>Genomic Encyclopedia of Type Strains, Phase III (KMG-III): the genomes of soil and plant-associated and newly described type strains.</title>
        <authorList>
            <person name="Whitman W."/>
        </authorList>
    </citation>
    <scope>NUCLEOTIDE SEQUENCE [LARGE SCALE GENOMIC DNA]</scope>
    <source>
        <strain evidence="3 5">CECT 7022</strain>
    </source>
</reference>
<dbReference type="AlphaFoldDB" id="A0A2V4W1S6"/>
<protein>
    <submittedName>
        <fullName evidence="3">VanZ family protein</fullName>
    </submittedName>
</protein>
<accession>A0A2V4W1S6</accession>
<sequence length="182" mass="21325">MNIMLKVKEWETRKRKHQRKQRSYRGVLQLLLVIIWIAIIWSMSAQSYQQQDIQPWLQKLSQRMHIGLMLPDVHFTYSGHVYSLKQRPYAFVEFFFRKTAHVFVYAVLAALVYGGLRYKRVNIQRAILLALIVVVLIACIDEYIQQFSSERTSSIRDVGVDLLGGCLGIAIYATMRALFRKK</sequence>
<dbReference type="PIRSF" id="PIRSF019083">
    <property type="entry name" value="UCP019083_VanZ"/>
    <property type="match status" value="1"/>
</dbReference>
<evidence type="ECO:0000313" key="6">
    <source>
        <dbReference type="Proteomes" id="UP000509327"/>
    </source>
</evidence>
<dbReference type="InterPro" id="IPR016747">
    <property type="entry name" value="Phosphotransbutyrylase"/>
</dbReference>
<dbReference type="Pfam" id="PF04892">
    <property type="entry name" value="VanZ"/>
    <property type="match status" value="1"/>
</dbReference>
<evidence type="ECO:0000259" key="2">
    <source>
        <dbReference type="Pfam" id="PF04892"/>
    </source>
</evidence>
<feature type="transmembrane region" description="Helical" evidence="1">
    <location>
        <begin position="158"/>
        <end position="179"/>
    </location>
</feature>
<dbReference type="EMBL" id="QJSW01000008">
    <property type="protein sequence ID" value="PYE48441.1"/>
    <property type="molecule type" value="Genomic_DNA"/>
</dbReference>
<dbReference type="Proteomes" id="UP000509327">
    <property type="component" value="Chromosome"/>
</dbReference>
<reference evidence="4 6" key="2">
    <citation type="submission" date="2020-06" db="EMBL/GenBank/DDBJ databases">
        <title>Complete genome of Paenibacillus barcinonensis KACC11450.</title>
        <authorList>
            <person name="Kim M."/>
            <person name="Park Y.-J."/>
            <person name="Shin J.-H."/>
        </authorList>
    </citation>
    <scope>NUCLEOTIDE SEQUENCE [LARGE SCALE GENOMIC DNA]</scope>
    <source>
        <strain evidence="4 6">KACC11450</strain>
    </source>
</reference>
<keyword evidence="6" id="KW-1185">Reference proteome</keyword>
<dbReference type="InterPro" id="IPR006976">
    <property type="entry name" value="VanZ-like"/>
</dbReference>
<keyword evidence="1" id="KW-1133">Transmembrane helix</keyword>
<name>A0A2V4W1S6_PAEBA</name>
<feature type="domain" description="VanZ-like" evidence="2">
    <location>
        <begin position="30"/>
        <end position="175"/>
    </location>
</feature>
<dbReference type="EMBL" id="CP054614">
    <property type="protein sequence ID" value="QKS58848.1"/>
    <property type="molecule type" value="Genomic_DNA"/>
</dbReference>